<organism evidence="2 3">
    <name type="scientific">Thermogemmatispora aurantia</name>
    <dbReference type="NCBI Taxonomy" id="2045279"/>
    <lineage>
        <taxon>Bacteria</taxon>
        <taxon>Bacillati</taxon>
        <taxon>Chloroflexota</taxon>
        <taxon>Ktedonobacteria</taxon>
        <taxon>Thermogemmatisporales</taxon>
        <taxon>Thermogemmatisporaceae</taxon>
        <taxon>Thermogemmatispora</taxon>
    </lineage>
</organism>
<keyword evidence="1" id="KW-0812">Transmembrane</keyword>
<feature type="transmembrane region" description="Helical" evidence="1">
    <location>
        <begin position="17"/>
        <end position="34"/>
    </location>
</feature>
<proteinExistence type="predicted"/>
<sequence length="60" mass="6468">MHPDCCKAGSKQDSCSGFAVVCVCVTSIATFHSIETQKTKKKKESTACKIRKVVVVVSHP</sequence>
<keyword evidence="3" id="KW-1185">Reference proteome</keyword>
<accession>A0A5J4K4M2</accession>
<evidence type="ECO:0000313" key="3">
    <source>
        <dbReference type="Proteomes" id="UP000334820"/>
    </source>
</evidence>
<name>A0A5J4K4M2_9CHLR</name>
<reference evidence="2 3" key="1">
    <citation type="journal article" date="2019" name="Int. J. Syst. Evol. Microbiol.">
        <title>Thermogemmatispora aurantia sp. nov. and Thermogemmatispora argillosa sp. nov., within the class Ktedonobacteria, and emended description of the genus Thermogemmatispora.</title>
        <authorList>
            <person name="Zheng Y."/>
            <person name="Wang C.M."/>
            <person name="Sakai Y."/>
            <person name="Abe K."/>
            <person name="Yokota A."/>
            <person name="Yabe S."/>
        </authorList>
    </citation>
    <scope>NUCLEOTIDE SEQUENCE [LARGE SCALE GENOMIC DNA]</scope>
    <source>
        <strain evidence="2 3">A1-2</strain>
    </source>
</reference>
<keyword evidence="1" id="KW-1133">Transmembrane helix</keyword>
<comment type="caution">
    <text evidence="2">The sequence shown here is derived from an EMBL/GenBank/DDBJ whole genome shotgun (WGS) entry which is preliminary data.</text>
</comment>
<gene>
    <name evidence="2" type="ORF">KTAU_03590</name>
</gene>
<dbReference type="AlphaFoldDB" id="A0A5J4K4M2"/>
<protein>
    <submittedName>
        <fullName evidence="2">Uncharacterized protein</fullName>
    </submittedName>
</protein>
<dbReference type="Proteomes" id="UP000334820">
    <property type="component" value="Unassembled WGS sequence"/>
</dbReference>
<evidence type="ECO:0000313" key="2">
    <source>
        <dbReference type="EMBL" id="GER81721.1"/>
    </source>
</evidence>
<evidence type="ECO:0000256" key="1">
    <source>
        <dbReference type="SAM" id="Phobius"/>
    </source>
</evidence>
<dbReference type="EMBL" id="BKZV01000001">
    <property type="protein sequence ID" value="GER81721.1"/>
    <property type="molecule type" value="Genomic_DNA"/>
</dbReference>
<keyword evidence="1" id="KW-0472">Membrane</keyword>